<feature type="compositionally biased region" description="Basic and acidic residues" evidence="1">
    <location>
        <begin position="126"/>
        <end position="137"/>
    </location>
</feature>
<feature type="compositionally biased region" description="Basic and acidic residues" evidence="1">
    <location>
        <begin position="20"/>
        <end position="30"/>
    </location>
</feature>
<gene>
    <name evidence="2" type="ORF">AVDCRST_MAG89-4906</name>
</gene>
<dbReference type="AlphaFoldDB" id="A0A6J4N4M9"/>
<evidence type="ECO:0000313" key="2">
    <source>
        <dbReference type="EMBL" id="CAA9374791.1"/>
    </source>
</evidence>
<evidence type="ECO:0000256" key="1">
    <source>
        <dbReference type="SAM" id="MobiDB-lite"/>
    </source>
</evidence>
<accession>A0A6J4N4M9</accession>
<name>A0A6J4N4M9_9BACT</name>
<feature type="compositionally biased region" description="Low complexity" evidence="1">
    <location>
        <begin position="138"/>
        <end position="149"/>
    </location>
</feature>
<feature type="region of interest" description="Disordered" evidence="1">
    <location>
        <begin position="1"/>
        <end position="149"/>
    </location>
</feature>
<feature type="compositionally biased region" description="Basic residues" evidence="1">
    <location>
        <begin position="61"/>
        <end position="74"/>
    </location>
</feature>
<feature type="non-terminal residue" evidence="2">
    <location>
        <position position="1"/>
    </location>
</feature>
<proteinExistence type="predicted"/>
<dbReference type="EMBL" id="CADCTV010001031">
    <property type="protein sequence ID" value="CAA9374791.1"/>
    <property type="molecule type" value="Genomic_DNA"/>
</dbReference>
<sequence length="149" mass="16072">AQARSSRRIRSPRRAAGAGPDRRGLRRDPPDGAGLHRGLVRGRPRADGALAPSRAGQAPGAHRRPERRQRHPRHGGIGAGDADAAGRRARHAGRAPAEGRDHPRHLRRHGERARGRRHVDRLHAHRAGERPLADRQRAVGGQAGAADAV</sequence>
<feature type="non-terminal residue" evidence="2">
    <location>
        <position position="149"/>
    </location>
</feature>
<feature type="compositionally biased region" description="Basic residues" evidence="1">
    <location>
        <begin position="1"/>
        <end position="13"/>
    </location>
</feature>
<feature type="compositionally biased region" description="Basic residues" evidence="1">
    <location>
        <begin position="102"/>
        <end position="125"/>
    </location>
</feature>
<organism evidence="2">
    <name type="scientific">uncultured Gemmatimonadota bacterium</name>
    <dbReference type="NCBI Taxonomy" id="203437"/>
    <lineage>
        <taxon>Bacteria</taxon>
        <taxon>Pseudomonadati</taxon>
        <taxon>Gemmatimonadota</taxon>
        <taxon>environmental samples</taxon>
    </lineage>
</organism>
<protein>
    <submittedName>
        <fullName evidence="2">Uncharacterized protein</fullName>
    </submittedName>
</protein>
<reference evidence="2" key="1">
    <citation type="submission" date="2020-02" db="EMBL/GenBank/DDBJ databases">
        <authorList>
            <person name="Meier V. D."/>
        </authorList>
    </citation>
    <scope>NUCLEOTIDE SEQUENCE</scope>
    <source>
        <strain evidence="2">AVDCRST_MAG89</strain>
    </source>
</reference>